<protein>
    <submittedName>
        <fullName evidence="1">Uncharacterized protein</fullName>
    </submittedName>
</protein>
<dbReference type="AlphaFoldDB" id="X1IPL6"/>
<evidence type="ECO:0000313" key="1">
    <source>
        <dbReference type="EMBL" id="GAH68049.1"/>
    </source>
</evidence>
<organism evidence="1">
    <name type="scientific">marine sediment metagenome</name>
    <dbReference type="NCBI Taxonomy" id="412755"/>
    <lineage>
        <taxon>unclassified sequences</taxon>
        <taxon>metagenomes</taxon>
        <taxon>ecological metagenomes</taxon>
    </lineage>
</organism>
<comment type="caution">
    <text evidence="1">The sequence shown here is derived from an EMBL/GenBank/DDBJ whole genome shotgun (WGS) entry which is preliminary data.</text>
</comment>
<proteinExistence type="predicted"/>
<feature type="non-terminal residue" evidence="1">
    <location>
        <position position="133"/>
    </location>
</feature>
<reference evidence="1" key="1">
    <citation type="journal article" date="2014" name="Front. Microbiol.">
        <title>High frequency of phylogenetically diverse reductive dehalogenase-homologous genes in deep subseafloor sedimentary metagenomes.</title>
        <authorList>
            <person name="Kawai M."/>
            <person name="Futagami T."/>
            <person name="Toyoda A."/>
            <person name="Takaki Y."/>
            <person name="Nishi S."/>
            <person name="Hori S."/>
            <person name="Arai W."/>
            <person name="Tsubouchi T."/>
            <person name="Morono Y."/>
            <person name="Uchiyama I."/>
            <person name="Ito T."/>
            <person name="Fujiyama A."/>
            <person name="Inagaki F."/>
            <person name="Takami H."/>
        </authorList>
    </citation>
    <scope>NUCLEOTIDE SEQUENCE</scope>
    <source>
        <strain evidence="1">Expedition CK06-06</strain>
    </source>
</reference>
<accession>X1IPL6</accession>
<dbReference type="EMBL" id="BARU01030858">
    <property type="protein sequence ID" value="GAH68049.1"/>
    <property type="molecule type" value="Genomic_DNA"/>
</dbReference>
<name>X1IPL6_9ZZZZ</name>
<sequence length="133" mass="15185">MGTSIKCSPKIITALCAAFFFSSLPASPANTIPTAEDINNLAETARLTADTFMRESFQLRMQYELSGRFLRQEDKENLHKLAKSADDRLQAIAESQRKLKKQIEDYQGDDWDNRYGSTGLWRKLSRDLYVTTL</sequence>
<gene>
    <name evidence="1" type="ORF">S03H2_48885</name>
</gene>